<keyword evidence="3" id="KW-1185">Reference proteome</keyword>
<organism evidence="2 3">
    <name type="scientific">Pseudoduganella violacea</name>
    <dbReference type="NCBI Taxonomy" id="1715466"/>
    <lineage>
        <taxon>Bacteria</taxon>
        <taxon>Pseudomonadati</taxon>
        <taxon>Pseudomonadota</taxon>
        <taxon>Betaproteobacteria</taxon>
        <taxon>Burkholderiales</taxon>
        <taxon>Oxalobacteraceae</taxon>
        <taxon>Telluria group</taxon>
        <taxon>Pseudoduganella</taxon>
    </lineage>
</organism>
<evidence type="ECO:0000256" key="1">
    <source>
        <dbReference type="SAM" id="MobiDB-lite"/>
    </source>
</evidence>
<evidence type="ECO:0000313" key="2">
    <source>
        <dbReference type="EMBL" id="MBB3121963.1"/>
    </source>
</evidence>
<comment type="caution">
    <text evidence="2">The sequence shown here is derived from an EMBL/GenBank/DDBJ whole genome shotgun (WGS) entry which is preliminary data.</text>
</comment>
<protein>
    <submittedName>
        <fullName evidence="2">Polyhydroxyalkanoate synthesis regulator phasin</fullName>
    </submittedName>
</protein>
<accession>A0A7W5BF31</accession>
<dbReference type="Proteomes" id="UP000541535">
    <property type="component" value="Unassembled WGS sequence"/>
</dbReference>
<dbReference type="RefSeq" id="WP_183443640.1">
    <property type="nucleotide sequence ID" value="NZ_JACHXD010000022.1"/>
</dbReference>
<proteinExistence type="predicted"/>
<gene>
    <name evidence="2" type="ORF">FHS03_005058</name>
</gene>
<evidence type="ECO:0000313" key="3">
    <source>
        <dbReference type="Proteomes" id="UP000541535"/>
    </source>
</evidence>
<feature type="region of interest" description="Disordered" evidence="1">
    <location>
        <begin position="51"/>
        <end position="94"/>
    </location>
</feature>
<sequence>MNISFRSSDPFGSMPPSTEGFKEGLKDKSTEDLVNMLNKGGLNEAQMKAVGQELASRLKSEGSEETGGSGGGGEEDELQKLLKKLQDGTITPEELKKLTGLLKEAENKGEEKPEDIQGG</sequence>
<dbReference type="EMBL" id="JACHXD010000022">
    <property type="protein sequence ID" value="MBB3121963.1"/>
    <property type="molecule type" value="Genomic_DNA"/>
</dbReference>
<dbReference type="AlphaFoldDB" id="A0A7W5BF31"/>
<feature type="region of interest" description="Disordered" evidence="1">
    <location>
        <begin position="1"/>
        <end position="27"/>
    </location>
</feature>
<reference evidence="2 3" key="1">
    <citation type="submission" date="2020-08" db="EMBL/GenBank/DDBJ databases">
        <title>Genomic Encyclopedia of Type Strains, Phase III (KMG-III): the genomes of soil and plant-associated and newly described type strains.</title>
        <authorList>
            <person name="Whitman W."/>
        </authorList>
    </citation>
    <scope>NUCLEOTIDE SEQUENCE [LARGE SCALE GENOMIC DNA]</scope>
    <source>
        <strain evidence="2 3">CECT 8897</strain>
    </source>
</reference>
<name>A0A7W5BF31_9BURK</name>